<reference evidence="3 4" key="1">
    <citation type="submission" date="2015-04" db="EMBL/GenBank/DDBJ databases">
        <title>Complete genome sequence of Schizopora paradoxa KUC8140, a cosmopolitan wood degrader in East Asia.</title>
        <authorList>
            <consortium name="DOE Joint Genome Institute"/>
            <person name="Min B."/>
            <person name="Park H."/>
            <person name="Jang Y."/>
            <person name="Kim J.-J."/>
            <person name="Kim K.H."/>
            <person name="Pangilinan J."/>
            <person name="Lipzen A."/>
            <person name="Riley R."/>
            <person name="Grigoriev I.V."/>
            <person name="Spatafora J.W."/>
            <person name="Choi I.-G."/>
        </authorList>
    </citation>
    <scope>NUCLEOTIDE SEQUENCE [LARGE SCALE GENOMIC DNA]</scope>
    <source>
        <strain evidence="3 4">KUC8140</strain>
    </source>
</reference>
<accession>A0A0H2RMW3</accession>
<evidence type="ECO:0000256" key="1">
    <source>
        <dbReference type="PROSITE-ProRule" id="PRU00266"/>
    </source>
</evidence>
<keyword evidence="4" id="KW-1185">Reference proteome</keyword>
<dbReference type="CDD" id="cd00048">
    <property type="entry name" value="DSRM_SF"/>
    <property type="match status" value="1"/>
</dbReference>
<gene>
    <name evidence="3" type="ORF">SCHPADRAFT_890210</name>
</gene>
<dbReference type="InParanoid" id="A0A0H2RMW3"/>
<dbReference type="PROSITE" id="PS50137">
    <property type="entry name" value="DS_RBD"/>
    <property type="match status" value="1"/>
</dbReference>
<proteinExistence type="predicted"/>
<dbReference type="Pfam" id="PF00035">
    <property type="entry name" value="dsrm"/>
    <property type="match status" value="1"/>
</dbReference>
<sequence>MQSDSDVYAGKRDENAMRIIQYIMLPWRMLLYNNFEGEFLDYLDLLLSLYYYGSDSAQKIDILNEDPKQMLNNYCQEKRVSPPPIYTNLSTGPLNSPTWTSTVKVKGAAYASAGQGHLTKLAAENDAATTAMKHIDIGYYNAHS</sequence>
<dbReference type="SUPFAM" id="SSF54768">
    <property type="entry name" value="dsRNA-binding domain-like"/>
    <property type="match status" value="1"/>
</dbReference>
<feature type="domain" description="DRBM" evidence="2">
    <location>
        <begin position="66"/>
        <end position="137"/>
    </location>
</feature>
<evidence type="ECO:0000259" key="2">
    <source>
        <dbReference type="PROSITE" id="PS50137"/>
    </source>
</evidence>
<dbReference type="SMART" id="SM00358">
    <property type="entry name" value="DSRM"/>
    <property type="match status" value="1"/>
</dbReference>
<keyword evidence="1" id="KW-0694">RNA-binding</keyword>
<protein>
    <recommendedName>
        <fullName evidence="2">DRBM domain-containing protein</fullName>
    </recommendedName>
</protein>
<name>A0A0H2RMW3_9AGAM</name>
<organism evidence="3 4">
    <name type="scientific">Schizopora paradoxa</name>
    <dbReference type="NCBI Taxonomy" id="27342"/>
    <lineage>
        <taxon>Eukaryota</taxon>
        <taxon>Fungi</taxon>
        <taxon>Dikarya</taxon>
        <taxon>Basidiomycota</taxon>
        <taxon>Agaricomycotina</taxon>
        <taxon>Agaricomycetes</taxon>
        <taxon>Hymenochaetales</taxon>
        <taxon>Schizoporaceae</taxon>
        <taxon>Schizopora</taxon>
    </lineage>
</organism>
<dbReference type="EMBL" id="KQ085963">
    <property type="protein sequence ID" value="KLO13229.1"/>
    <property type="molecule type" value="Genomic_DNA"/>
</dbReference>
<evidence type="ECO:0000313" key="4">
    <source>
        <dbReference type="Proteomes" id="UP000053477"/>
    </source>
</evidence>
<dbReference type="Gene3D" id="3.30.160.20">
    <property type="match status" value="1"/>
</dbReference>
<evidence type="ECO:0000313" key="3">
    <source>
        <dbReference type="EMBL" id="KLO13229.1"/>
    </source>
</evidence>
<dbReference type="AlphaFoldDB" id="A0A0H2RMW3"/>
<dbReference type="Proteomes" id="UP000053477">
    <property type="component" value="Unassembled WGS sequence"/>
</dbReference>
<dbReference type="GO" id="GO:0003723">
    <property type="term" value="F:RNA binding"/>
    <property type="evidence" value="ECO:0007669"/>
    <property type="project" value="UniProtKB-UniRule"/>
</dbReference>
<dbReference type="InterPro" id="IPR014720">
    <property type="entry name" value="dsRBD_dom"/>
</dbReference>